<dbReference type="OrthoDB" id="9806179at2"/>
<feature type="binding site" evidence="6">
    <location>
        <position position="124"/>
    </location>
    <ligand>
        <name>FAD</name>
        <dbReference type="ChEBI" id="CHEBI:57692"/>
    </ligand>
</feature>
<feature type="binding site" evidence="6">
    <location>
        <position position="37"/>
    </location>
    <ligand>
        <name>FAD</name>
        <dbReference type="ChEBI" id="CHEBI:57692"/>
    </ligand>
</feature>
<sequence>MKEDTSVYDITVIGGGPVGLFTAFYGGMRQASVKLIESLTHLGGQLTALYPDKYIYDVAGFPKVKAQELVDNLTAQMSRFDTEIRLGQEVTHVEKREDGVFVLTTPEEVHYTRTIIITAGNGAFQPRKLNLDGLHDFEEKNLHYFIEDLSNFKDQDVVLLGGGDSAVDWALMLEPVAKSVTLVHRRDTFRAHEASVEQLKQSSVNVMTPYVPVAYQTMNDIIQSLTLQKAKSEETTILNFDHLIVNYGFVSSLGPIKEWTLDIEKNSIVVNSRMETNIPGIYAAGDVCTYDGKVKLIASGFGEAPTAVNNAKASIDPKARVQPMHSTSMFS</sequence>
<comment type="caution">
    <text evidence="6">Lacks conserved residue(s) required for the propagation of feature annotation.</text>
</comment>
<evidence type="ECO:0000256" key="5">
    <source>
        <dbReference type="ARBA" id="ARBA00023002"/>
    </source>
</evidence>
<comment type="cofactor">
    <cofactor evidence="6">
        <name>FAD</name>
        <dbReference type="ChEBI" id="CHEBI:57692"/>
    </cofactor>
    <text evidence="6">Binds 1 FAD per subunit.</text>
</comment>
<keyword evidence="9" id="KW-1185">Reference proteome</keyword>
<evidence type="ECO:0000256" key="4">
    <source>
        <dbReference type="ARBA" id="ARBA00022857"/>
    </source>
</evidence>
<dbReference type="SUPFAM" id="SSF51905">
    <property type="entry name" value="FAD/NAD(P)-binding domain"/>
    <property type="match status" value="1"/>
</dbReference>
<reference evidence="8 9" key="1">
    <citation type="submission" date="2015-01" db="EMBL/GenBank/DDBJ databases">
        <title>Genome sequence of Jeotgalibacillus alimentarius.</title>
        <authorList>
            <person name="Goh K.M."/>
            <person name="Chan K.-G."/>
            <person name="Yaakop A.S."/>
            <person name="Ee R."/>
            <person name="Gan H.M."/>
            <person name="Chan C.S."/>
        </authorList>
    </citation>
    <scope>NUCLEOTIDE SEQUENCE [LARGE SCALE GENOMIC DNA]</scope>
    <source>
        <strain evidence="8 9">YKJ-13</strain>
    </source>
</reference>
<dbReference type="Proteomes" id="UP000031950">
    <property type="component" value="Unassembled WGS sequence"/>
</dbReference>
<feature type="binding site" evidence="6">
    <location>
        <position position="50"/>
    </location>
    <ligand>
        <name>FAD</name>
        <dbReference type="ChEBI" id="CHEBI:57692"/>
    </ligand>
</feature>
<dbReference type="InterPro" id="IPR050097">
    <property type="entry name" value="Ferredoxin-NADP_redctase_2"/>
</dbReference>
<keyword evidence="3 6" id="KW-0274">FAD</keyword>
<dbReference type="Gene3D" id="3.50.50.60">
    <property type="entry name" value="FAD/NAD(P)-binding domain"/>
    <property type="match status" value="2"/>
</dbReference>
<dbReference type="AlphaFoldDB" id="A0A0C2RYN6"/>
<comment type="similarity">
    <text evidence="6">Belongs to the ferredoxin--NADP reductase type 2 family.</text>
</comment>
<feature type="binding site" evidence="6">
    <location>
        <position position="327"/>
    </location>
    <ligand>
        <name>FAD</name>
        <dbReference type="ChEBI" id="CHEBI:57692"/>
    </ligand>
</feature>
<dbReference type="HAMAP" id="MF_01685">
    <property type="entry name" value="FENR2"/>
    <property type="match status" value="1"/>
</dbReference>
<evidence type="ECO:0000256" key="3">
    <source>
        <dbReference type="ARBA" id="ARBA00022827"/>
    </source>
</evidence>
<dbReference type="PATRIC" id="fig|135826.4.peg.2468"/>
<comment type="caution">
    <text evidence="8">The sequence shown here is derived from an EMBL/GenBank/DDBJ whole genome shotgun (WGS) entry which is preliminary data.</text>
</comment>
<feature type="binding site" evidence="6">
    <location>
        <position position="286"/>
    </location>
    <ligand>
        <name>FAD</name>
        <dbReference type="ChEBI" id="CHEBI:57692"/>
    </ligand>
</feature>
<dbReference type="GO" id="GO:0004324">
    <property type="term" value="F:ferredoxin-NADP+ reductase activity"/>
    <property type="evidence" value="ECO:0007669"/>
    <property type="project" value="UniProtKB-UniRule"/>
</dbReference>
<dbReference type="InterPro" id="IPR022890">
    <property type="entry name" value="Fd--NADP_Rdtase_type_2"/>
</dbReference>
<dbReference type="RefSeq" id="WP_041123030.1">
    <property type="nucleotide sequence ID" value="NZ_JXRQ01000024.1"/>
</dbReference>
<evidence type="ECO:0000313" key="9">
    <source>
        <dbReference type="Proteomes" id="UP000031950"/>
    </source>
</evidence>
<dbReference type="GO" id="GO:0050661">
    <property type="term" value="F:NADP binding"/>
    <property type="evidence" value="ECO:0007669"/>
    <property type="project" value="UniProtKB-UniRule"/>
</dbReference>
<keyword evidence="5 6" id="KW-0560">Oxidoreductase</keyword>
<evidence type="ECO:0000256" key="1">
    <source>
        <dbReference type="ARBA" id="ARBA00011738"/>
    </source>
</evidence>
<dbReference type="PANTHER" id="PTHR48105">
    <property type="entry name" value="THIOREDOXIN REDUCTASE 1-RELATED-RELATED"/>
    <property type="match status" value="1"/>
</dbReference>
<evidence type="ECO:0000259" key="7">
    <source>
        <dbReference type="Pfam" id="PF07992"/>
    </source>
</evidence>
<protein>
    <recommendedName>
        <fullName evidence="6">Ferredoxin--NADP reductase</fullName>
        <shortName evidence="6">FNR</shortName>
        <shortName evidence="6">Fd-NADP(+) reductase</shortName>
        <ecNumber evidence="6">1.18.1.2</ecNumber>
    </recommendedName>
</protein>
<accession>A0A0C2RYN6</accession>
<comment type="subunit">
    <text evidence="1 6">Homodimer.</text>
</comment>
<keyword evidence="4 6" id="KW-0521">NADP</keyword>
<dbReference type="PRINTS" id="PR00368">
    <property type="entry name" value="FADPNR"/>
</dbReference>
<dbReference type="GO" id="GO:0050660">
    <property type="term" value="F:flavin adenine dinucleotide binding"/>
    <property type="evidence" value="ECO:0007669"/>
    <property type="project" value="UniProtKB-UniRule"/>
</dbReference>
<dbReference type="InterPro" id="IPR023753">
    <property type="entry name" value="FAD/NAD-binding_dom"/>
</dbReference>
<dbReference type="EC" id="1.18.1.2" evidence="6"/>
<evidence type="ECO:0000313" key="8">
    <source>
        <dbReference type="EMBL" id="KIL46909.1"/>
    </source>
</evidence>
<feature type="binding site" evidence="6">
    <location>
        <position position="45"/>
    </location>
    <ligand>
        <name>FAD</name>
        <dbReference type="ChEBI" id="CHEBI:57692"/>
    </ligand>
</feature>
<evidence type="ECO:0000256" key="2">
    <source>
        <dbReference type="ARBA" id="ARBA00022630"/>
    </source>
</evidence>
<feature type="domain" description="FAD/NAD(P)-binding" evidence="7">
    <location>
        <begin position="8"/>
        <end position="308"/>
    </location>
</feature>
<name>A0A0C2RYN6_9BACL</name>
<keyword evidence="2 6" id="KW-0285">Flavoprotein</keyword>
<feature type="binding site" evidence="6">
    <location>
        <position position="90"/>
    </location>
    <ligand>
        <name>FAD</name>
        <dbReference type="ChEBI" id="CHEBI:57692"/>
    </ligand>
</feature>
<evidence type="ECO:0000256" key="6">
    <source>
        <dbReference type="HAMAP-Rule" id="MF_01685"/>
    </source>
</evidence>
<organism evidence="8 9">
    <name type="scientific">Jeotgalibacillus alimentarius</name>
    <dbReference type="NCBI Taxonomy" id="135826"/>
    <lineage>
        <taxon>Bacteria</taxon>
        <taxon>Bacillati</taxon>
        <taxon>Bacillota</taxon>
        <taxon>Bacilli</taxon>
        <taxon>Bacillales</taxon>
        <taxon>Caryophanaceae</taxon>
        <taxon>Jeotgalibacillus</taxon>
    </lineage>
</organism>
<gene>
    <name evidence="8" type="ORF">KP77_24770</name>
</gene>
<dbReference type="Pfam" id="PF07992">
    <property type="entry name" value="Pyr_redox_2"/>
    <property type="match status" value="1"/>
</dbReference>
<dbReference type="PRINTS" id="PR00469">
    <property type="entry name" value="PNDRDTASEII"/>
</dbReference>
<dbReference type="STRING" id="135826.KP77_24770"/>
<dbReference type="EMBL" id="JXRQ01000024">
    <property type="protein sequence ID" value="KIL46909.1"/>
    <property type="molecule type" value="Genomic_DNA"/>
</dbReference>
<comment type="catalytic activity">
    <reaction evidence="6">
        <text>2 reduced [2Fe-2S]-[ferredoxin] + NADP(+) + H(+) = 2 oxidized [2Fe-2S]-[ferredoxin] + NADPH</text>
        <dbReference type="Rhea" id="RHEA:20125"/>
        <dbReference type="Rhea" id="RHEA-COMP:10000"/>
        <dbReference type="Rhea" id="RHEA-COMP:10001"/>
        <dbReference type="ChEBI" id="CHEBI:15378"/>
        <dbReference type="ChEBI" id="CHEBI:33737"/>
        <dbReference type="ChEBI" id="CHEBI:33738"/>
        <dbReference type="ChEBI" id="CHEBI:57783"/>
        <dbReference type="ChEBI" id="CHEBI:58349"/>
        <dbReference type="EC" id="1.18.1.2"/>
    </reaction>
</comment>
<proteinExistence type="inferred from homology"/>
<dbReference type="InterPro" id="IPR036188">
    <property type="entry name" value="FAD/NAD-bd_sf"/>
</dbReference>